<dbReference type="GO" id="GO:0006221">
    <property type="term" value="P:pyrimidine nucleotide biosynthetic process"/>
    <property type="evidence" value="ECO:0007669"/>
    <property type="project" value="InterPro"/>
</dbReference>
<feature type="binding site" evidence="2">
    <location>
        <position position="224"/>
    </location>
    <ligand>
        <name>[2Fe-2S] cluster</name>
        <dbReference type="ChEBI" id="CHEBI:190135"/>
    </ligand>
</feature>
<organism evidence="4 5">
    <name type="scientific">Desulfonispora thiosulfatigenes DSM 11270</name>
    <dbReference type="NCBI Taxonomy" id="656914"/>
    <lineage>
        <taxon>Bacteria</taxon>
        <taxon>Bacillati</taxon>
        <taxon>Bacillota</taxon>
        <taxon>Clostridia</taxon>
        <taxon>Eubacteriales</taxon>
        <taxon>Peptococcaceae</taxon>
        <taxon>Desulfonispora</taxon>
    </lineage>
</organism>
<name>A0A1W1VNM0_DESTI</name>
<proteinExistence type="predicted"/>
<comment type="cofactor">
    <cofactor evidence="2">
        <name>[2Fe-2S] cluster</name>
        <dbReference type="ChEBI" id="CHEBI:190135"/>
    </cofactor>
    <text evidence="2">Binds 1 [2Fe-2S] cluster per subunit.</text>
</comment>
<feature type="binding site" evidence="1">
    <location>
        <begin position="62"/>
        <end position="64"/>
    </location>
    <ligand>
        <name>FAD</name>
        <dbReference type="ChEBI" id="CHEBI:57692"/>
    </ligand>
</feature>
<dbReference type="AlphaFoldDB" id="A0A1W1VNM0"/>
<keyword evidence="2" id="KW-0479">Metal-binding</keyword>
<keyword evidence="1" id="KW-0285">Flavoprotein</keyword>
<dbReference type="Proteomes" id="UP000192731">
    <property type="component" value="Unassembled WGS sequence"/>
</dbReference>
<dbReference type="GO" id="GO:0046872">
    <property type="term" value="F:metal ion binding"/>
    <property type="evidence" value="ECO:0007669"/>
    <property type="project" value="UniProtKB-KW"/>
</dbReference>
<dbReference type="PANTHER" id="PTHR43513">
    <property type="entry name" value="DIHYDROOROTATE DEHYDROGENASE B (NAD(+)), ELECTRON TRANSFER SUBUNIT"/>
    <property type="match status" value="1"/>
</dbReference>
<dbReference type="InterPro" id="IPR039261">
    <property type="entry name" value="FNR_nucleotide-bd"/>
</dbReference>
<comment type="cofactor">
    <cofactor evidence="1">
        <name>FAD</name>
        <dbReference type="ChEBI" id="CHEBI:57692"/>
    </cofactor>
    <text evidence="1">Binds 1 FAD per subunit.</text>
</comment>
<reference evidence="4 5" key="1">
    <citation type="submission" date="2017-04" db="EMBL/GenBank/DDBJ databases">
        <authorList>
            <person name="Afonso C.L."/>
            <person name="Miller P.J."/>
            <person name="Scott M.A."/>
            <person name="Spackman E."/>
            <person name="Goraichik I."/>
            <person name="Dimitrov K.M."/>
            <person name="Suarez D.L."/>
            <person name="Swayne D.E."/>
        </authorList>
    </citation>
    <scope>NUCLEOTIDE SEQUENCE [LARGE SCALE GENOMIC DNA]</scope>
    <source>
        <strain evidence="4 5">DSM 11270</strain>
    </source>
</reference>
<evidence type="ECO:0000313" key="4">
    <source>
        <dbReference type="EMBL" id="SMB94873.1"/>
    </source>
</evidence>
<keyword evidence="1" id="KW-0274">FAD</keyword>
<sequence length="281" mass="30609">MFKIVDHEQFADNLFLFKIEAPRLAKKAKAGQFVILRAFENGERIPLTIADYDREKGTIDIIFQTVGKTTKKLGLLKTGDEILDLVGPLGEPTEIENFGTSVVVGGGVGIAPIYPIARSLKEAGNKVISIIGARTKDIVFWVDKLKAVSDEVLIATDDGSLGTKGFVTDLLRGKMDSEQIDRVWAIGPMIMMRAVAEVTRPEKIKTIVSLNPIMVDGTGMCGACRVLVGDETKFACVDGPEFDAHLVDFNLAMRRACYYKEEEQTAQTSGCNNNGGGCQCQ</sequence>
<keyword evidence="5" id="KW-1185">Reference proteome</keyword>
<dbReference type="InterPro" id="IPR050353">
    <property type="entry name" value="PyrK_electron_transfer"/>
</dbReference>
<dbReference type="PANTHER" id="PTHR43513:SF3">
    <property type="entry name" value="DIHYDROOROTATE DEHYDROGENASE B (NAD(+)), ELECTRON TRANSFER SUBUNIT-RELATED"/>
    <property type="match status" value="1"/>
</dbReference>
<dbReference type="GO" id="GO:0051537">
    <property type="term" value="F:2 iron, 2 sulfur cluster binding"/>
    <property type="evidence" value="ECO:0007669"/>
    <property type="project" value="UniProtKB-KW"/>
</dbReference>
<dbReference type="SUPFAM" id="SSF63380">
    <property type="entry name" value="Riboflavin synthase domain-like"/>
    <property type="match status" value="1"/>
</dbReference>
<evidence type="ECO:0000256" key="1">
    <source>
        <dbReference type="PIRSR" id="PIRSR006816-1"/>
    </source>
</evidence>
<dbReference type="InterPro" id="IPR017938">
    <property type="entry name" value="Riboflavin_synthase-like_b-brl"/>
</dbReference>
<dbReference type="CDD" id="cd06219">
    <property type="entry name" value="DHOD_e_trans_like1"/>
    <property type="match status" value="1"/>
</dbReference>
<dbReference type="NCBIfam" id="NF004862">
    <property type="entry name" value="PRK06222.1"/>
    <property type="match status" value="1"/>
</dbReference>
<evidence type="ECO:0000259" key="3">
    <source>
        <dbReference type="PROSITE" id="PS51384"/>
    </source>
</evidence>
<accession>A0A1W1VNM0</accession>
<keyword evidence="2" id="KW-0001">2Fe-2S</keyword>
<dbReference type="STRING" id="656914.SAMN00017405_0287"/>
<dbReference type="EMBL" id="FWWT01000022">
    <property type="protein sequence ID" value="SMB94873.1"/>
    <property type="molecule type" value="Genomic_DNA"/>
</dbReference>
<feature type="binding site" evidence="2">
    <location>
        <position position="221"/>
    </location>
    <ligand>
        <name>[2Fe-2S] cluster</name>
        <dbReference type="ChEBI" id="CHEBI:190135"/>
    </ligand>
</feature>
<dbReference type="InterPro" id="IPR017927">
    <property type="entry name" value="FAD-bd_FR_type"/>
</dbReference>
<evidence type="ECO:0000313" key="5">
    <source>
        <dbReference type="Proteomes" id="UP000192731"/>
    </source>
</evidence>
<dbReference type="Gene3D" id="3.40.50.80">
    <property type="entry name" value="Nucleotide-binding domain of ferredoxin-NADP reductase (FNR) module"/>
    <property type="match status" value="1"/>
</dbReference>
<protein>
    <submittedName>
        <fullName evidence="4">Sulfide dehydrogenase (Flavoprotein) subunit SudB</fullName>
    </submittedName>
</protein>
<keyword evidence="2" id="KW-0411">Iron-sulfur</keyword>
<keyword evidence="2" id="KW-0408">Iron</keyword>
<dbReference type="PROSITE" id="PS51384">
    <property type="entry name" value="FAD_FR"/>
    <property type="match status" value="1"/>
</dbReference>
<dbReference type="InterPro" id="IPR012165">
    <property type="entry name" value="Cyt_c3_hydrogenase_gsu"/>
</dbReference>
<feature type="binding site" evidence="2">
    <location>
        <position position="236"/>
    </location>
    <ligand>
        <name>[2Fe-2S] cluster</name>
        <dbReference type="ChEBI" id="CHEBI:190135"/>
    </ligand>
</feature>
<dbReference type="OrthoDB" id="9778346at2"/>
<dbReference type="Pfam" id="PF00175">
    <property type="entry name" value="NAD_binding_1"/>
    <property type="match status" value="1"/>
</dbReference>
<dbReference type="Gene3D" id="2.40.30.10">
    <property type="entry name" value="Translation factors"/>
    <property type="match status" value="1"/>
</dbReference>
<gene>
    <name evidence="4" type="ORF">SAMN00017405_0287</name>
</gene>
<dbReference type="PIRSF" id="PIRSF006816">
    <property type="entry name" value="Cyc3_hyd_g"/>
    <property type="match status" value="1"/>
</dbReference>
<dbReference type="GO" id="GO:0016491">
    <property type="term" value="F:oxidoreductase activity"/>
    <property type="evidence" value="ECO:0007669"/>
    <property type="project" value="InterPro"/>
</dbReference>
<dbReference type="Pfam" id="PF10418">
    <property type="entry name" value="DHODB_Fe-S_bind"/>
    <property type="match status" value="1"/>
</dbReference>
<evidence type="ECO:0000256" key="2">
    <source>
        <dbReference type="PIRSR" id="PIRSR006816-2"/>
    </source>
</evidence>
<feature type="domain" description="FAD-binding FR-type" evidence="3">
    <location>
        <begin position="1"/>
        <end position="95"/>
    </location>
</feature>
<dbReference type="RefSeq" id="WP_084054099.1">
    <property type="nucleotide sequence ID" value="NZ_FWWT01000022.1"/>
</dbReference>
<dbReference type="SUPFAM" id="SSF52343">
    <property type="entry name" value="Ferredoxin reductase-like, C-terminal NADP-linked domain"/>
    <property type="match status" value="1"/>
</dbReference>
<dbReference type="InterPro" id="IPR001433">
    <property type="entry name" value="OxRdtase_FAD/NAD-bd"/>
</dbReference>
<dbReference type="InterPro" id="IPR019480">
    <property type="entry name" value="Dihydroorotate_DH_Fe-S-bd"/>
</dbReference>
<dbReference type="GO" id="GO:0050660">
    <property type="term" value="F:flavin adenine dinucleotide binding"/>
    <property type="evidence" value="ECO:0007669"/>
    <property type="project" value="InterPro"/>
</dbReference>